<evidence type="ECO:0000259" key="3">
    <source>
        <dbReference type="Pfam" id="PF03544"/>
    </source>
</evidence>
<feature type="signal peptide" evidence="2">
    <location>
        <begin position="1"/>
        <end position="23"/>
    </location>
</feature>
<dbReference type="EMBL" id="JBBYHR010000009">
    <property type="protein sequence ID" value="MEL1245762.1"/>
    <property type="molecule type" value="Genomic_DNA"/>
</dbReference>
<gene>
    <name evidence="4" type="ORF">AAEO56_15930</name>
</gene>
<evidence type="ECO:0000256" key="2">
    <source>
        <dbReference type="SAM" id="SignalP"/>
    </source>
</evidence>
<protein>
    <submittedName>
        <fullName evidence="4">Energy transducer TonB</fullName>
    </submittedName>
</protein>
<feature type="region of interest" description="Disordered" evidence="1">
    <location>
        <begin position="135"/>
        <end position="180"/>
    </location>
</feature>
<evidence type="ECO:0000313" key="4">
    <source>
        <dbReference type="EMBL" id="MEL1245762.1"/>
    </source>
</evidence>
<organism evidence="4 5">
    <name type="scientific">Flavobacterium arundinis</name>
    <dbReference type="NCBI Taxonomy" id="3139143"/>
    <lineage>
        <taxon>Bacteria</taxon>
        <taxon>Pseudomonadati</taxon>
        <taxon>Bacteroidota</taxon>
        <taxon>Flavobacteriia</taxon>
        <taxon>Flavobacteriales</taxon>
        <taxon>Flavobacteriaceae</taxon>
        <taxon>Flavobacterium</taxon>
    </lineage>
</organism>
<keyword evidence="5" id="KW-1185">Reference proteome</keyword>
<dbReference type="InterPro" id="IPR037682">
    <property type="entry name" value="TonB_C"/>
</dbReference>
<comment type="caution">
    <text evidence="4">The sequence shown here is derived from an EMBL/GenBank/DDBJ whole genome shotgun (WGS) entry which is preliminary data.</text>
</comment>
<feature type="domain" description="TonB C-terminal" evidence="3">
    <location>
        <begin position="70"/>
        <end position="129"/>
    </location>
</feature>
<feature type="compositionally biased region" description="Basic and acidic residues" evidence="1">
    <location>
        <begin position="136"/>
        <end position="164"/>
    </location>
</feature>
<dbReference type="InterPro" id="IPR051045">
    <property type="entry name" value="TonB-dependent_transducer"/>
</dbReference>
<name>A0ABU9I014_9FLAO</name>
<evidence type="ECO:0000313" key="5">
    <source>
        <dbReference type="Proteomes" id="UP001464555"/>
    </source>
</evidence>
<keyword evidence="2" id="KW-0732">Signal</keyword>
<sequence length="180" mass="19718">MKRFLLCLVLVAGIAAMAQDAPATPESDVYNVAGLQVKPEYPGGMKAFYQFISNNFHVPDLDLEEDFVAKIFVSFVIEKDGSLSGIKVVRDAGYGLGNEAVRVLKLSKKWTPGMQNGQVVRTSYSLPVSINIEGTPKQKEEFAGEPHTEEPEPVKEKVKTEPKGKKTVTTSSSTKKKKKA</sequence>
<dbReference type="PANTHER" id="PTHR33446:SF2">
    <property type="entry name" value="PROTEIN TONB"/>
    <property type="match status" value="1"/>
</dbReference>
<dbReference type="PANTHER" id="PTHR33446">
    <property type="entry name" value="PROTEIN TONB-RELATED"/>
    <property type="match status" value="1"/>
</dbReference>
<dbReference type="Proteomes" id="UP001464555">
    <property type="component" value="Unassembled WGS sequence"/>
</dbReference>
<evidence type="ECO:0000256" key="1">
    <source>
        <dbReference type="SAM" id="MobiDB-lite"/>
    </source>
</evidence>
<proteinExistence type="predicted"/>
<dbReference type="SUPFAM" id="SSF74653">
    <property type="entry name" value="TolA/TonB C-terminal domain"/>
    <property type="match status" value="1"/>
</dbReference>
<reference evidence="4 5" key="1">
    <citation type="submission" date="2024-04" db="EMBL/GenBank/DDBJ databases">
        <title>Flavobacterium sp. DGU11 16S ribosomal RNA gene Genome sequencing and assembly.</title>
        <authorList>
            <person name="Park S."/>
        </authorList>
    </citation>
    <scope>NUCLEOTIDE SEQUENCE [LARGE SCALE GENOMIC DNA]</scope>
    <source>
        <strain evidence="4 5">DGU11</strain>
    </source>
</reference>
<dbReference type="Gene3D" id="3.30.1150.10">
    <property type="match status" value="1"/>
</dbReference>
<feature type="chain" id="PRO_5046434935" evidence="2">
    <location>
        <begin position="24"/>
        <end position="180"/>
    </location>
</feature>
<dbReference type="Pfam" id="PF03544">
    <property type="entry name" value="TonB_C"/>
    <property type="match status" value="1"/>
</dbReference>
<dbReference type="RefSeq" id="WP_341698054.1">
    <property type="nucleotide sequence ID" value="NZ_JBBYHR010000009.1"/>
</dbReference>
<accession>A0ABU9I014</accession>